<protein>
    <submittedName>
        <fullName evidence="7">Sulfate transporter</fullName>
    </submittedName>
</protein>
<dbReference type="InterPro" id="IPR036513">
    <property type="entry name" value="STAS_dom_sf"/>
</dbReference>
<dbReference type="Proteomes" id="UP000008851">
    <property type="component" value="Chromosome"/>
</dbReference>
<feature type="transmembrane region" description="Helical" evidence="5">
    <location>
        <begin position="52"/>
        <end position="72"/>
    </location>
</feature>
<sequence>MASGRSWPKALPRPRRARDCSKSCTLNSLDEAHMNTSAVGGYFRQGLFGRDVLASVVVFLVALPLCMGIAIASGMPPAAGLITGIIGGLVVGCLAGSPLQVSGPAAGLAVLVFELVREHGAAALGPVILVAGAIQLVAGLCRAGVWFRMTSPAVVAGMLSGIGILIVALQAHVLMDAAPKARGLENFAALPAVLWQAISEGTGRTALLVGLAAIGIILAWDTLRPQRLRFLPGALIAVVVVTATVQLQGLNVNKVDVPTNLLSAISIPSISDIFCVFTHTLLVSAVTFAFIASAETLLSAAAVDRLHQGARTQYDRELAAQGVGNMLCSFLGALPMTGVIVRSAANVQAGAATRTSTILHGSWLLVFAMLLPWLLRMTPVACLAGILVYTGVKMIKIGQVKELATYGRGTAAIYLATTFAIVATDLLTGVLIGFGLSLFRLALHSSRLKVEVREHADKKDEMHVTLQGSATFLKVPAMARTLESVPPNTALHLDVARLHHVDHACIELLRDWSRNAAWRGCELVVDWKELDRRVEGQPTVEGVLVESRVEQAKAA</sequence>
<gene>
    <name evidence="7" type="ORF">XOC_1808</name>
</gene>
<feature type="domain" description="SLC26A/SulP transporter" evidence="6">
    <location>
        <begin position="49"/>
        <end position="416"/>
    </location>
</feature>
<feature type="transmembrane region" description="Helical" evidence="5">
    <location>
        <begin position="412"/>
        <end position="439"/>
    </location>
</feature>
<organism evidence="7 8">
    <name type="scientific">Xanthomonas oryzae pv. oryzicola (strain BLS256)</name>
    <dbReference type="NCBI Taxonomy" id="383407"/>
    <lineage>
        <taxon>Bacteria</taxon>
        <taxon>Pseudomonadati</taxon>
        <taxon>Pseudomonadota</taxon>
        <taxon>Gammaproteobacteria</taxon>
        <taxon>Lysobacterales</taxon>
        <taxon>Lysobacteraceae</taxon>
        <taxon>Xanthomonas</taxon>
    </lineage>
</organism>
<dbReference type="GO" id="GO:0055085">
    <property type="term" value="P:transmembrane transport"/>
    <property type="evidence" value="ECO:0007669"/>
    <property type="project" value="InterPro"/>
</dbReference>
<evidence type="ECO:0000256" key="1">
    <source>
        <dbReference type="ARBA" id="ARBA00004141"/>
    </source>
</evidence>
<keyword evidence="3 5" id="KW-1133">Transmembrane helix</keyword>
<feature type="transmembrane region" description="Helical" evidence="5">
    <location>
        <begin position="153"/>
        <end position="175"/>
    </location>
</feature>
<dbReference type="Gene3D" id="3.30.750.24">
    <property type="entry name" value="STAS domain"/>
    <property type="match status" value="1"/>
</dbReference>
<dbReference type="Pfam" id="PF00916">
    <property type="entry name" value="Sulfate_transp"/>
    <property type="match status" value="1"/>
</dbReference>
<evidence type="ECO:0000259" key="6">
    <source>
        <dbReference type="Pfam" id="PF00916"/>
    </source>
</evidence>
<proteinExistence type="predicted"/>
<feature type="transmembrane region" description="Helical" evidence="5">
    <location>
        <begin position="230"/>
        <end position="250"/>
    </location>
</feature>
<evidence type="ECO:0000313" key="7">
    <source>
        <dbReference type="EMBL" id="AEQ95969.1"/>
    </source>
</evidence>
<evidence type="ECO:0000256" key="5">
    <source>
        <dbReference type="SAM" id="Phobius"/>
    </source>
</evidence>
<dbReference type="PANTHER" id="PTHR11814">
    <property type="entry name" value="SULFATE TRANSPORTER"/>
    <property type="match status" value="1"/>
</dbReference>
<keyword evidence="2 5" id="KW-0812">Transmembrane</keyword>
<dbReference type="eggNOG" id="COG0659">
    <property type="taxonomic scope" value="Bacteria"/>
</dbReference>
<evidence type="ECO:0000256" key="4">
    <source>
        <dbReference type="ARBA" id="ARBA00023136"/>
    </source>
</evidence>
<dbReference type="InterPro" id="IPR011547">
    <property type="entry name" value="SLC26A/SulP_dom"/>
</dbReference>
<dbReference type="GO" id="GO:0016020">
    <property type="term" value="C:membrane"/>
    <property type="evidence" value="ECO:0007669"/>
    <property type="project" value="UniProtKB-SubCell"/>
</dbReference>
<name>G7T9W9_XANOB</name>
<dbReference type="KEGG" id="xor:XOC_1808"/>
<feature type="transmembrane region" description="Helical" evidence="5">
    <location>
        <begin position="121"/>
        <end position="141"/>
    </location>
</feature>
<evidence type="ECO:0000313" key="8">
    <source>
        <dbReference type="Proteomes" id="UP000008851"/>
    </source>
</evidence>
<dbReference type="InterPro" id="IPR001902">
    <property type="entry name" value="SLC26A/SulP_fam"/>
</dbReference>
<evidence type="ECO:0000256" key="2">
    <source>
        <dbReference type="ARBA" id="ARBA00022692"/>
    </source>
</evidence>
<feature type="transmembrane region" description="Helical" evidence="5">
    <location>
        <begin position="363"/>
        <end position="392"/>
    </location>
</feature>
<accession>G7T9W9</accession>
<feature type="transmembrane region" description="Helical" evidence="5">
    <location>
        <begin position="205"/>
        <end position="223"/>
    </location>
</feature>
<dbReference type="HOGENOM" id="CLU_003182_11_2_6"/>
<comment type="subcellular location">
    <subcellularLocation>
        <location evidence="1">Membrane</location>
        <topology evidence="1">Multi-pass membrane protein</topology>
    </subcellularLocation>
</comment>
<dbReference type="EMBL" id="CP003057">
    <property type="protein sequence ID" value="AEQ95969.1"/>
    <property type="molecule type" value="Genomic_DNA"/>
</dbReference>
<dbReference type="AlphaFoldDB" id="G7T9W9"/>
<keyword evidence="4 5" id="KW-0472">Membrane</keyword>
<reference evidence="7 8" key="1">
    <citation type="journal article" date="2011" name="J. Bacteriol.">
        <title>Two new complete genome sequences offer insight into host and tissue specificity of plant pathogenic Xanthomonas spp.</title>
        <authorList>
            <person name="Bogdanove A.J."/>
            <person name="Koebnik R."/>
            <person name="Lu H."/>
            <person name="Furutani A."/>
            <person name="Angiuoli S.V."/>
            <person name="Patil P.B."/>
            <person name="Van Sluys M.A."/>
            <person name="Ryan R.P."/>
            <person name="Meyer D.F."/>
            <person name="Han S.W."/>
            <person name="Aparna G."/>
            <person name="Rajaram M."/>
            <person name="Delcher A.L."/>
            <person name="Phillippy A.M."/>
            <person name="Puiu D."/>
            <person name="Schatz M.C."/>
            <person name="Shumway M."/>
            <person name="Sommer D.D."/>
            <person name="Trapnell C."/>
            <person name="Benahmed F."/>
            <person name="Dimitrov G."/>
            <person name="Madupu R."/>
            <person name="Radune D."/>
            <person name="Sullivan S."/>
            <person name="Jha G."/>
            <person name="Ishihara H."/>
            <person name="Lee S.W."/>
            <person name="Pandey A."/>
            <person name="Sharma V."/>
            <person name="Sriariyanun M."/>
            <person name="Szurek B."/>
            <person name="Vera-Cruz C.M."/>
            <person name="Dorman K.S."/>
            <person name="Ronald P.C."/>
            <person name="Verdier V."/>
            <person name="Dow J.M."/>
            <person name="Sonti R.V."/>
            <person name="Tsuge S."/>
            <person name="Brendel V.P."/>
            <person name="Rabinowicz P.D."/>
            <person name="Leach J.E."/>
            <person name="White F.F."/>
            <person name="Salzberg S.L."/>
        </authorList>
    </citation>
    <scope>NUCLEOTIDE SEQUENCE [LARGE SCALE GENOMIC DNA]</scope>
    <source>
        <strain evidence="7 8">BLS256</strain>
    </source>
</reference>
<evidence type="ECO:0000256" key="3">
    <source>
        <dbReference type="ARBA" id="ARBA00022989"/>
    </source>
</evidence>
<feature type="transmembrane region" description="Helical" evidence="5">
    <location>
        <begin position="79"/>
        <end position="101"/>
    </location>
</feature>